<keyword evidence="3" id="KW-1185">Reference proteome</keyword>
<feature type="compositionally biased region" description="Low complexity" evidence="1">
    <location>
        <begin position="228"/>
        <end position="240"/>
    </location>
</feature>
<reference evidence="2 3" key="1">
    <citation type="journal article" date="2016" name="Genome Biol. Evol.">
        <title>Divergent and convergent evolution of fungal pathogenicity.</title>
        <authorList>
            <person name="Shang Y."/>
            <person name="Xiao G."/>
            <person name="Zheng P."/>
            <person name="Cen K."/>
            <person name="Zhan S."/>
            <person name="Wang C."/>
        </authorList>
    </citation>
    <scope>NUCLEOTIDE SEQUENCE [LARGE SCALE GENOMIC DNA]</scope>
    <source>
        <strain evidence="2 3">RCEF 264</strain>
    </source>
</reference>
<name>A0A162MTJ2_9HYPO</name>
<protein>
    <submittedName>
        <fullName evidence="2">Uncharacterized protein</fullName>
    </submittedName>
</protein>
<dbReference type="EMBL" id="AZHD01000002">
    <property type="protein sequence ID" value="OAA66730.1"/>
    <property type="molecule type" value="Genomic_DNA"/>
</dbReference>
<feature type="region of interest" description="Disordered" evidence="1">
    <location>
        <begin position="202"/>
        <end position="258"/>
    </location>
</feature>
<feature type="region of interest" description="Disordered" evidence="1">
    <location>
        <begin position="37"/>
        <end position="60"/>
    </location>
</feature>
<dbReference type="STRING" id="1081102.A0A162MTJ2"/>
<accession>A0A162MTJ2</accession>
<sequence length="608" mass="65122">MKILVHIAAPSAASDDAKYRTLAQAYADFEPAGRYDIVSTPPHSSSCDGEDRQPGGRPCETSGGGVLSFTSLSFASVWDNVGSPGVASVPRLRGAPSGLAGGVEDAAGFGPTVTKRPSQERLPTRRQPYVSAIDVIPDSQPDSDSKTGGPSLLEDDFDRVFCRPEDGAGISEPSEGGSVGDNTQGSDSGSIMLGVFAKDAPSQDLSMFPRDDKPKTPRSRSPFRSQVFSFPSSLPRSPLSQRTANERQPAQALDEGEPKTSMVFFGSEAVSSSIVVPSQDSHQHQPPSFCSGGIPSSFPEEAGKVVSSAEDCPSRLVEMLPAPAPGEANVLRADSEPIHRKRSRPPSRAVESEKTLGKPTGGNALRSVFSRSTSDVVLQHKRQKTVDDPARLLPAVADSGTNACETGLLFENAATELASQSIAQLLPPSSDPSTNEQDPYGDTSLRIVSPEPPIACTHVDAASLLTDKLAKLARDLDLAKRYRPSTPASTGHAKRRRTVRPLERGSWRVNTSSWPLALRRQAWAFLAEYVGRGDAGWSVWCSRDPAPHTWLRLHCFAAVAGHTYLLLYLASQRHVLPTGAVWLDGTCTATITVPPRKRRYHGVTDMLD</sequence>
<dbReference type="Proteomes" id="UP000076874">
    <property type="component" value="Unassembled WGS sequence"/>
</dbReference>
<feature type="region of interest" description="Disordered" evidence="1">
    <location>
        <begin position="327"/>
        <end position="374"/>
    </location>
</feature>
<evidence type="ECO:0000256" key="1">
    <source>
        <dbReference type="SAM" id="MobiDB-lite"/>
    </source>
</evidence>
<feature type="compositionally biased region" description="Polar residues" evidence="1">
    <location>
        <begin position="180"/>
        <end position="189"/>
    </location>
</feature>
<evidence type="ECO:0000313" key="3">
    <source>
        <dbReference type="Proteomes" id="UP000076874"/>
    </source>
</evidence>
<feature type="region of interest" description="Disordered" evidence="1">
    <location>
        <begin position="102"/>
        <end position="190"/>
    </location>
</feature>
<comment type="caution">
    <text evidence="2">The sequence shown here is derived from an EMBL/GenBank/DDBJ whole genome shotgun (WGS) entry which is preliminary data.</text>
</comment>
<gene>
    <name evidence="2" type="ORF">SPI_01306</name>
</gene>
<organism evidence="2 3">
    <name type="scientific">Niveomyces insectorum RCEF 264</name>
    <dbReference type="NCBI Taxonomy" id="1081102"/>
    <lineage>
        <taxon>Eukaryota</taxon>
        <taxon>Fungi</taxon>
        <taxon>Dikarya</taxon>
        <taxon>Ascomycota</taxon>
        <taxon>Pezizomycotina</taxon>
        <taxon>Sordariomycetes</taxon>
        <taxon>Hypocreomycetidae</taxon>
        <taxon>Hypocreales</taxon>
        <taxon>Cordycipitaceae</taxon>
        <taxon>Niveomyces</taxon>
    </lineage>
</organism>
<proteinExistence type="predicted"/>
<dbReference type="AlphaFoldDB" id="A0A162MTJ2"/>
<dbReference type="OrthoDB" id="5395975at2759"/>
<evidence type="ECO:0000313" key="2">
    <source>
        <dbReference type="EMBL" id="OAA66730.1"/>
    </source>
</evidence>